<keyword evidence="1" id="KW-0472">Membrane</keyword>
<dbReference type="RefSeq" id="WP_106010685.1">
    <property type="nucleotide sequence ID" value="NZ_JALCQO010000052.1"/>
</dbReference>
<sequence>MWNLVLKDILLQKKIFVILIIASVLLIIGFKDNVSAAYAFIATFIGYSFLTNSFYRDEKSEMMLNSLPINRINIVISKYLSLFIFILISMAISFLVFTFAKYTGMVQLSETINTEGMIGGLIGALFFNSILFPIYFKYGYLKTRHVTMILFLGIFFVFTAFAKVFGEKIQPFIVYLSSIPEITMRFVILAICLIILLLSFTLSYKVYKYKEL</sequence>
<accession>A0A2T0BC21</accession>
<gene>
    <name evidence="2" type="ORF">CLLU_31310</name>
</gene>
<organism evidence="2 3">
    <name type="scientific">Clostridium luticellarii</name>
    <dbReference type="NCBI Taxonomy" id="1691940"/>
    <lineage>
        <taxon>Bacteria</taxon>
        <taxon>Bacillati</taxon>
        <taxon>Bacillota</taxon>
        <taxon>Clostridia</taxon>
        <taxon>Eubacteriales</taxon>
        <taxon>Clostridiaceae</taxon>
        <taxon>Clostridium</taxon>
    </lineage>
</organism>
<comment type="caution">
    <text evidence="2">The sequence shown here is derived from an EMBL/GenBank/DDBJ whole genome shotgun (WGS) entry which is preliminary data.</text>
</comment>
<feature type="transmembrane region" description="Helical" evidence="1">
    <location>
        <begin position="117"/>
        <end position="136"/>
    </location>
</feature>
<dbReference type="OrthoDB" id="2917865at2"/>
<dbReference type="AlphaFoldDB" id="A0A2T0BC21"/>
<feature type="transmembrane region" description="Helical" evidence="1">
    <location>
        <begin position="186"/>
        <end position="207"/>
    </location>
</feature>
<feature type="transmembrane region" description="Helical" evidence="1">
    <location>
        <begin position="12"/>
        <end position="30"/>
    </location>
</feature>
<name>A0A2T0BC21_9CLOT</name>
<keyword evidence="1" id="KW-0812">Transmembrane</keyword>
<evidence type="ECO:0000256" key="1">
    <source>
        <dbReference type="SAM" id="Phobius"/>
    </source>
</evidence>
<keyword evidence="1" id="KW-1133">Transmembrane helix</keyword>
<dbReference type="InterPro" id="IPR025699">
    <property type="entry name" value="ABC2_memb-like"/>
</dbReference>
<dbReference type="PANTHER" id="PTHR41309">
    <property type="entry name" value="MEMBRANE PROTEIN-RELATED"/>
    <property type="match status" value="1"/>
</dbReference>
<protein>
    <recommendedName>
        <fullName evidence="4">ABC-2 family transporter protein</fullName>
    </recommendedName>
</protein>
<feature type="transmembrane region" description="Helical" evidence="1">
    <location>
        <begin position="148"/>
        <end position="166"/>
    </location>
</feature>
<feature type="transmembrane region" description="Helical" evidence="1">
    <location>
        <begin position="36"/>
        <end position="55"/>
    </location>
</feature>
<dbReference type="EMBL" id="PVXP01000070">
    <property type="protein sequence ID" value="PRR81428.1"/>
    <property type="molecule type" value="Genomic_DNA"/>
</dbReference>
<reference evidence="2 3" key="1">
    <citation type="submission" date="2018-03" db="EMBL/GenBank/DDBJ databases">
        <title>Genome sequence of Clostridium luticellarii DSM 29923.</title>
        <authorList>
            <person name="Poehlein A."/>
            <person name="Daniel R."/>
        </authorList>
    </citation>
    <scope>NUCLEOTIDE SEQUENCE [LARGE SCALE GENOMIC DNA]</scope>
    <source>
        <strain evidence="2 3">DSM 29923</strain>
    </source>
</reference>
<evidence type="ECO:0008006" key="4">
    <source>
        <dbReference type="Google" id="ProtNLM"/>
    </source>
</evidence>
<dbReference type="Proteomes" id="UP000237798">
    <property type="component" value="Unassembled WGS sequence"/>
</dbReference>
<proteinExistence type="predicted"/>
<evidence type="ECO:0000313" key="2">
    <source>
        <dbReference type="EMBL" id="PRR81428.1"/>
    </source>
</evidence>
<evidence type="ECO:0000313" key="3">
    <source>
        <dbReference type="Proteomes" id="UP000237798"/>
    </source>
</evidence>
<feature type="transmembrane region" description="Helical" evidence="1">
    <location>
        <begin position="76"/>
        <end position="97"/>
    </location>
</feature>
<dbReference type="Pfam" id="PF13346">
    <property type="entry name" value="ABC2_membrane_5"/>
    <property type="match status" value="1"/>
</dbReference>
<keyword evidence="3" id="KW-1185">Reference proteome</keyword>
<dbReference type="PANTHER" id="PTHR41309:SF2">
    <property type="entry name" value="MEMBRANE PROTEIN"/>
    <property type="match status" value="1"/>
</dbReference>